<reference evidence="2 3" key="1">
    <citation type="journal article" date="2019" name="New Phytol.">
        <title>Comparative genomics reveals unique wood-decay strategies and fruiting body development in the Schizophyllaceae.</title>
        <authorList>
            <person name="Almasi E."/>
            <person name="Sahu N."/>
            <person name="Krizsan K."/>
            <person name="Balint B."/>
            <person name="Kovacs G.M."/>
            <person name="Kiss B."/>
            <person name="Cseklye J."/>
            <person name="Drula E."/>
            <person name="Henrissat B."/>
            <person name="Nagy I."/>
            <person name="Chovatia M."/>
            <person name="Adam C."/>
            <person name="LaButti K."/>
            <person name="Lipzen A."/>
            <person name="Riley R."/>
            <person name="Grigoriev I.V."/>
            <person name="Nagy L.G."/>
        </authorList>
    </citation>
    <scope>NUCLEOTIDE SEQUENCE [LARGE SCALE GENOMIC DNA]</scope>
    <source>
        <strain evidence="2 3">NL-1724</strain>
    </source>
</reference>
<evidence type="ECO:0000313" key="3">
    <source>
        <dbReference type="Proteomes" id="UP000320762"/>
    </source>
</evidence>
<evidence type="ECO:0000313" key="2">
    <source>
        <dbReference type="EMBL" id="TRM67253.1"/>
    </source>
</evidence>
<dbReference type="AlphaFoldDB" id="A0A550CR25"/>
<comment type="caution">
    <text evidence="2">The sequence shown here is derived from an EMBL/GenBank/DDBJ whole genome shotgun (WGS) entry which is preliminary data.</text>
</comment>
<sequence>MHLDVGEARAHDGRDAVPGSREAACFGGGGRSRKVEIGILMLSLADEALVKPLRDAPAKPSTSRSSSRLFPSSASLIRRISSSLPSPSLHV</sequence>
<gene>
    <name evidence="2" type="ORF">BD626DRAFT_566267</name>
</gene>
<dbReference type="EMBL" id="VDMD01000003">
    <property type="protein sequence ID" value="TRM67253.1"/>
    <property type="molecule type" value="Genomic_DNA"/>
</dbReference>
<name>A0A550CR25_9AGAR</name>
<dbReference type="Proteomes" id="UP000320762">
    <property type="component" value="Unassembled WGS sequence"/>
</dbReference>
<feature type="compositionally biased region" description="Basic and acidic residues" evidence="1">
    <location>
        <begin position="1"/>
        <end position="15"/>
    </location>
</feature>
<feature type="region of interest" description="Disordered" evidence="1">
    <location>
        <begin position="1"/>
        <end position="30"/>
    </location>
</feature>
<proteinExistence type="predicted"/>
<organism evidence="2 3">
    <name type="scientific">Schizophyllum amplum</name>
    <dbReference type="NCBI Taxonomy" id="97359"/>
    <lineage>
        <taxon>Eukaryota</taxon>
        <taxon>Fungi</taxon>
        <taxon>Dikarya</taxon>
        <taxon>Basidiomycota</taxon>
        <taxon>Agaricomycotina</taxon>
        <taxon>Agaricomycetes</taxon>
        <taxon>Agaricomycetidae</taxon>
        <taxon>Agaricales</taxon>
        <taxon>Schizophyllaceae</taxon>
        <taxon>Schizophyllum</taxon>
    </lineage>
</organism>
<evidence type="ECO:0000256" key="1">
    <source>
        <dbReference type="SAM" id="MobiDB-lite"/>
    </source>
</evidence>
<keyword evidence="3" id="KW-1185">Reference proteome</keyword>
<accession>A0A550CR25</accession>
<protein>
    <submittedName>
        <fullName evidence="2">Uncharacterized protein</fullName>
    </submittedName>
</protein>